<feature type="region of interest" description="Disordered" evidence="1">
    <location>
        <begin position="107"/>
        <end position="137"/>
    </location>
</feature>
<feature type="compositionally biased region" description="Basic and acidic residues" evidence="1">
    <location>
        <begin position="166"/>
        <end position="178"/>
    </location>
</feature>
<feature type="non-terminal residue" evidence="2">
    <location>
        <position position="345"/>
    </location>
</feature>
<sequence>DGENNQHSVVRRSAPGTGRAERFPARSPDPRGRELGGPATYPGRRPRGRGLPPLTAPLLRASLRRSRGRRRALGVESRPARAAQPARALLRGGPARGRGRVGQLVARGGRRRAARRTRGVRGRPLDRGPRCPLGHARAGARARRAAFRLPAQGGRSALMAHPPPARRAEGRAGRGPERRVRRRRPCAPASDPLRPDHGGARPRRTAWRVPGPHPRRSAGHFEPGLAARAAPALARGERRPPGHVRDDLARRQPPLRQRPAAARPGPRRHRLLRRARRGRRPPRRHRRERRCRRARPRRAGARPADPLRGPGTPRRRGSLHRARARRVGRRSNGAARGARPTRRRL</sequence>
<feature type="compositionally biased region" description="Low complexity" evidence="1">
    <location>
        <begin position="301"/>
        <end position="312"/>
    </location>
</feature>
<feature type="compositionally biased region" description="Basic residues" evidence="1">
    <location>
        <begin position="313"/>
        <end position="329"/>
    </location>
</feature>
<feature type="compositionally biased region" description="Low complexity" evidence="1">
    <location>
        <begin position="222"/>
        <end position="234"/>
    </location>
</feature>
<feature type="compositionally biased region" description="Low complexity" evidence="1">
    <location>
        <begin position="36"/>
        <end position="61"/>
    </location>
</feature>
<evidence type="ECO:0000313" key="2">
    <source>
        <dbReference type="EMBL" id="CAA9486495.1"/>
    </source>
</evidence>
<feature type="region of interest" description="Disordered" evidence="1">
    <location>
        <begin position="1"/>
        <end position="85"/>
    </location>
</feature>
<name>A0A6J4S0B7_9ACTN</name>
<dbReference type="EMBL" id="CADCVV010000038">
    <property type="protein sequence ID" value="CAA9486495.1"/>
    <property type="molecule type" value="Genomic_DNA"/>
</dbReference>
<feature type="compositionally biased region" description="Basic and acidic residues" evidence="1">
    <location>
        <begin position="235"/>
        <end position="250"/>
    </location>
</feature>
<protein>
    <submittedName>
        <fullName evidence="2">Uncharacterized protein</fullName>
    </submittedName>
</protein>
<evidence type="ECO:0000256" key="1">
    <source>
        <dbReference type="SAM" id="MobiDB-lite"/>
    </source>
</evidence>
<gene>
    <name evidence="2" type="ORF">AVDCRST_MAG17-516</name>
</gene>
<feature type="compositionally biased region" description="Basic residues" evidence="1">
    <location>
        <begin position="108"/>
        <end position="121"/>
    </location>
</feature>
<organism evidence="2">
    <name type="scientific">uncultured Solirubrobacterales bacterium</name>
    <dbReference type="NCBI Taxonomy" id="768556"/>
    <lineage>
        <taxon>Bacteria</taxon>
        <taxon>Bacillati</taxon>
        <taxon>Actinomycetota</taxon>
        <taxon>Thermoleophilia</taxon>
        <taxon>Solirubrobacterales</taxon>
        <taxon>environmental samples</taxon>
    </lineage>
</organism>
<dbReference type="AlphaFoldDB" id="A0A6J4S0B7"/>
<feature type="non-terminal residue" evidence="2">
    <location>
        <position position="1"/>
    </location>
</feature>
<feature type="compositionally biased region" description="Basic residues" evidence="1">
    <location>
        <begin position="265"/>
        <end position="300"/>
    </location>
</feature>
<proteinExistence type="predicted"/>
<feature type="region of interest" description="Disordered" evidence="1">
    <location>
        <begin position="150"/>
        <end position="345"/>
    </location>
</feature>
<feature type="compositionally biased region" description="Basic and acidic residues" evidence="1">
    <location>
        <begin position="19"/>
        <end position="34"/>
    </location>
</feature>
<feature type="compositionally biased region" description="Low complexity" evidence="1">
    <location>
        <begin position="251"/>
        <end position="264"/>
    </location>
</feature>
<accession>A0A6J4S0B7</accession>
<feature type="compositionally biased region" description="Basic residues" evidence="1">
    <location>
        <begin position="62"/>
        <end position="72"/>
    </location>
</feature>
<reference evidence="2" key="1">
    <citation type="submission" date="2020-02" db="EMBL/GenBank/DDBJ databases">
        <authorList>
            <person name="Meier V. D."/>
        </authorList>
    </citation>
    <scope>NUCLEOTIDE SEQUENCE</scope>
    <source>
        <strain evidence="2">AVDCRST_MAG17</strain>
    </source>
</reference>